<evidence type="ECO:0000313" key="2">
    <source>
        <dbReference type="Proteomes" id="UP000190018"/>
    </source>
</evidence>
<keyword evidence="2" id="KW-1185">Reference proteome</keyword>
<name>A0ABX3M514_9XANT</name>
<proteinExistence type="predicted"/>
<gene>
    <name evidence="1" type="ORF">Xant_20490</name>
</gene>
<accession>A0ABX3M514</accession>
<dbReference type="Proteomes" id="UP000190018">
    <property type="component" value="Unassembled WGS sequence"/>
</dbReference>
<comment type="caution">
    <text evidence="1">The sequence shown here is derived from an EMBL/GenBank/DDBJ whole genome shotgun (WGS) entry which is preliminary data.</text>
</comment>
<organism evidence="1 2">
    <name type="scientific">Xanthomonas cissicola</name>
    <dbReference type="NCBI Taxonomy" id="86186"/>
    <lineage>
        <taxon>Bacteria</taxon>
        <taxon>Pseudomonadati</taxon>
        <taxon>Pseudomonadota</taxon>
        <taxon>Gammaproteobacteria</taxon>
        <taxon>Lysobacterales</taxon>
        <taxon>Lysobacteraceae</taxon>
        <taxon>Xanthomonas</taxon>
    </lineage>
</organism>
<reference evidence="1 2" key="1">
    <citation type="submission" date="2015-12" db="EMBL/GenBank/DDBJ databases">
        <authorList>
            <person name="Bansal K."/>
            <person name="Midha S."/>
            <person name="Patil P.B."/>
        </authorList>
    </citation>
    <scope>NUCLEOTIDE SEQUENCE [LARGE SCALE GENOMIC DNA]</scope>
    <source>
        <strain evidence="1 2">LMG21719</strain>
    </source>
</reference>
<evidence type="ECO:0000313" key="1">
    <source>
        <dbReference type="EMBL" id="OOW68688.1"/>
    </source>
</evidence>
<protein>
    <submittedName>
        <fullName evidence="1">Uncharacterized protein</fullName>
    </submittedName>
</protein>
<dbReference type="EMBL" id="LOJT01000103">
    <property type="protein sequence ID" value="OOW68688.1"/>
    <property type="molecule type" value="Genomic_DNA"/>
</dbReference>
<sequence length="83" mass="9125">MAKPLSRLIIEPIDGGAAPCMQNLDFCPIRVSIFMHSIETRDQLFNMLIKALGEKGDYDLGVEISDSHHCSLEGENDGLPRPG</sequence>